<evidence type="ECO:0000256" key="1">
    <source>
        <dbReference type="SAM" id="SignalP"/>
    </source>
</evidence>
<keyword evidence="1" id="KW-0732">Signal</keyword>
<comment type="caution">
    <text evidence="2">The sequence shown here is derived from an EMBL/GenBank/DDBJ whole genome shotgun (WGS) entry which is preliminary data.</text>
</comment>
<dbReference type="Proteomes" id="UP000639772">
    <property type="component" value="Chromosome 1"/>
</dbReference>
<accession>A0A835S0C3</accession>
<feature type="signal peptide" evidence="1">
    <location>
        <begin position="1"/>
        <end position="37"/>
    </location>
</feature>
<dbReference type="EMBL" id="JADCNM010000001">
    <property type="protein sequence ID" value="KAG0501905.1"/>
    <property type="molecule type" value="Genomic_DNA"/>
</dbReference>
<protein>
    <recommendedName>
        <fullName evidence="4">Secreted protein</fullName>
    </recommendedName>
</protein>
<evidence type="ECO:0008006" key="4">
    <source>
        <dbReference type="Google" id="ProtNLM"/>
    </source>
</evidence>
<dbReference type="AlphaFoldDB" id="A0A835S0C3"/>
<name>A0A835S0C3_VANPL</name>
<sequence length="110" mass="12396">MVLYYSCWIEAHRRFHLLFVILLLIPALLQCITLAQGRERGGYCCNGGIDDRIEAAAVRGDMQRLRTLRGSTGACKPTTENCGRCALGHDEHKRRGQLQLQASKLEVQVR</sequence>
<proteinExistence type="predicted"/>
<gene>
    <name evidence="2" type="ORF">HPP92_001977</name>
</gene>
<organism evidence="2 3">
    <name type="scientific">Vanilla planifolia</name>
    <name type="common">Vanilla</name>
    <dbReference type="NCBI Taxonomy" id="51239"/>
    <lineage>
        <taxon>Eukaryota</taxon>
        <taxon>Viridiplantae</taxon>
        <taxon>Streptophyta</taxon>
        <taxon>Embryophyta</taxon>
        <taxon>Tracheophyta</taxon>
        <taxon>Spermatophyta</taxon>
        <taxon>Magnoliopsida</taxon>
        <taxon>Liliopsida</taxon>
        <taxon>Asparagales</taxon>
        <taxon>Orchidaceae</taxon>
        <taxon>Vanilloideae</taxon>
        <taxon>Vanilleae</taxon>
        <taxon>Vanilla</taxon>
    </lineage>
</organism>
<evidence type="ECO:0000313" key="2">
    <source>
        <dbReference type="EMBL" id="KAG0501905.1"/>
    </source>
</evidence>
<reference evidence="2 3" key="1">
    <citation type="journal article" date="2020" name="Nat. Food">
        <title>A phased Vanilla planifolia genome enables genetic improvement of flavour and production.</title>
        <authorList>
            <person name="Hasing T."/>
            <person name="Tang H."/>
            <person name="Brym M."/>
            <person name="Khazi F."/>
            <person name="Huang T."/>
            <person name="Chambers A.H."/>
        </authorList>
    </citation>
    <scope>NUCLEOTIDE SEQUENCE [LARGE SCALE GENOMIC DNA]</scope>
    <source>
        <tissue evidence="2">Leaf</tissue>
    </source>
</reference>
<evidence type="ECO:0000313" key="3">
    <source>
        <dbReference type="Proteomes" id="UP000639772"/>
    </source>
</evidence>
<feature type="chain" id="PRO_5032532980" description="Secreted protein" evidence="1">
    <location>
        <begin position="38"/>
        <end position="110"/>
    </location>
</feature>